<reference evidence="2 3" key="1">
    <citation type="submission" date="2019-02" db="EMBL/GenBank/DDBJ databases">
        <title>Deep-cultivation of Planctomycetes and their phenomic and genomic characterization uncovers novel biology.</title>
        <authorList>
            <person name="Wiegand S."/>
            <person name="Jogler M."/>
            <person name="Boedeker C."/>
            <person name="Pinto D."/>
            <person name="Vollmers J."/>
            <person name="Rivas-Marin E."/>
            <person name="Kohn T."/>
            <person name="Peeters S.H."/>
            <person name="Heuer A."/>
            <person name="Rast P."/>
            <person name="Oberbeckmann S."/>
            <person name="Bunk B."/>
            <person name="Jeske O."/>
            <person name="Meyerdierks A."/>
            <person name="Storesund J.E."/>
            <person name="Kallscheuer N."/>
            <person name="Luecker S."/>
            <person name="Lage O.M."/>
            <person name="Pohl T."/>
            <person name="Merkel B.J."/>
            <person name="Hornburger P."/>
            <person name="Mueller R.-W."/>
            <person name="Bruemmer F."/>
            <person name="Labrenz M."/>
            <person name="Spormann A.M."/>
            <person name="Op den Camp H."/>
            <person name="Overmann J."/>
            <person name="Amann R."/>
            <person name="Jetten M.S.M."/>
            <person name="Mascher T."/>
            <person name="Medema M.H."/>
            <person name="Devos D.P."/>
            <person name="Kaster A.-K."/>
            <person name="Ovreas L."/>
            <person name="Rohde M."/>
            <person name="Galperin M.Y."/>
            <person name="Jogler C."/>
        </authorList>
    </citation>
    <scope>NUCLEOTIDE SEQUENCE [LARGE SCALE GENOMIC DNA]</scope>
    <source>
        <strain evidence="2 3">CA12</strain>
    </source>
</reference>
<dbReference type="InterPro" id="IPR007825">
    <property type="entry name" value="Major_OMP_Legionella"/>
</dbReference>
<feature type="signal peptide" evidence="1">
    <location>
        <begin position="1"/>
        <end position="26"/>
    </location>
</feature>
<dbReference type="Proteomes" id="UP000318741">
    <property type="component" value="Chromosome"/>
</dbReference>
<dbReference type="RefSeq" id="WP_145358201.1">
    <property type="nucleotide sequence ID" value="NZ_CP036265.1"/>
</dbReference>
<dbReference type="AlphaFoldDB" id="A0A517P7P0"/>
<dbReference type="KEGG" id="acaf:CA12_14820"/>
<evidence type="ECO:0000313" key="3">
    <source>
        <dbReference type="Proteomes" id="UP000318741"/>
    </source>
</evidence>
<sequence length="506" mass="51359" precursor="true">MPTVARSLTTALLSGAALCAAPHAFAQQYAVPAGEAIVLDGGAGGGGHVDPQMHTAYRTASAGGDFVGGPMGGPVMGGPGAGYPMTGGEMVAESYPVMRSTQYPSPGGGGYVFDDPTYAGPIVSDSVCDGACDVGCDAGSPYGRVIYDSGVSGGYGGGYGAGLYNDVCGSCGTTGCTPATCDPTCEGDLACGGPVVCNKFGRCGKFYTNATAKQACGLSAGYAFLFLRPHQGDATAAVTRTPTGQGVASMRQDFDFDLASGSRIYAELIRPDAVGLRVTWSGLEADSDRQEFAGTTVNAAPGVTSAAIPALFALDTNSPSGVVTAGAGNVLMTESEVQFSNFDVDATRRLRAGNWLLNTGGGLRFARLDQEYSATVVGRNAGEASSSMAFHGAGLTGFAEARRPIGNSGFAFVSAGRISLLAGENETDARVSQGGQVLTGSSTRNDFVPTGELQVGGEWSAWVNPNTLFFTQLAYEGHVWGGVGSPGSAEGNVGFTGFNLTLGLEW</sequence>
<dbReference type="Pfam" id="PF05150">
    <property type="entry name" value="Legionella_OMP"/>
    <property type="match status" value="1"/>
</dbReference>
<evidence type="ECO:0000256" key="1">
    <source>
        <dbReference type="SAM" id="SignalP"/>
    </source>
</evidence>
<protein>
    <submittedName>
        <fullName evidence="2">Uncharacterized protein</fullName>
    </submittedName>
</protein>
<gene>
    <name evidence="2" type="ORF">CA12_14820</name>
</gene>
<accession>A0A517P7P0</accession>
<keyword evidence="3" id="KW-1185">Reference proteome</keyword>
<feature type="chain" id="PRO_5022246078" evidence="1">
    <location>
        <begin position="27"/>
        <end position="506"/>
    </location>
</feature>
<dbReference type="OrthoDB" id="271223at2"/>
<name>A0A517P7P0_9PLAN</name>
<evidence type="ECO:0000313" key="2">
    <source>
        <dbReference type="EMBL" id="QDT15397.1"/>
    </source>
</evidence>
<keyword evidence="1" id="KW-0732">Signal</keyword>
<organism evidence="2 3">
    <name type="scientific">Alienimonas californiensis</name>
    <dbReference type="NCBI Taxonomy" id="2527989"/>
    <lineage>
        <taxon>Bacteria</taxon>
        <taxon>Pseudomonadati</taxon>
        <taxon>Planctomycetota</taxon>
        <taxon>Planctomycetia</taxon>
        <taxon>Planctomycetales</taxon>
        <taxon>Planctomycetaceae</taxon>
        <taxon>Alienimonas</taxon>
    </lineage>
</organism>
<proteinExistence type="predicted"/>
<dbReference type="EMBL" id="CP036265">
    <property type="protein sequence ID" value="QDT15397.1"/>
    <property type="molecule type" value="Genomic_DNA"/>
</dbReference>